<dbReference type="Gene3D" id="3.40.50.12580">
    <property type="match status" value="1"/>
</dbReference>
<dbReference type="InterPro" id="IPR043148">
    <property type="entry name" value="TagF_C"/>
</dbReference>
<evidence type="ECO:0000256" key="2">
    <source>
        <dbReference type="ARBA" id="ARBA00010488"/>
    </source>
</evidence>
<keyword evidence="5" id="KW-0777">Teichoic acid biosynthesis</keyword>
<dbReference type="Proteomes" id="UP000233343">
    <property type="component" value="Unassembled WGS sequence"/>
</dbReference>
<accession>A0A2N0ZBI6</accession>
<evidence type="ECO:0000313" key="8">
    <source>
        <dbReference type="EMBL" id="PKG26870.1"/>
    </source>
</evidence>
<dbReference type="PANTHER" id="PTHR37316:SF3">
    <property type="entry name" value="TEICHOIC ACID GLYCEROL-PHOSPHATE TRANSFERASE"/>
    <property type="match status" value="1"/>
</dbReference>
<dbReference type="Pfam" id="PF04464">
    <property type="entry name" value="Glyphos_transf"/>
    <property type="match status" value="1"/>
</dbReference>
<name>A0A2N0ZBI6_9BACI</name>
<keyword evidence="4 8" id="KW-0808">Transferase</keyword>
<evidence type="ECO:0000313" key="9">
    <source>
        <dbReference type="Proteomes" id="UP000233343"/>
    </source>
</evidence>
<dbReference type="GO" id="GO:0005886">
    <property type="term" value="C:plasma membrane"/>
    <property type="evidence" value="ECO:0007669"/>
    <property type="project" value="UniProtKB-SubCell"/>
</dbReference>
<feature type="domain" description="Glycosyltransferase 2-like" evidence="7">
    <location>
        <begin position="5"/>
        <end position="127"/>
    </location>
</feature>
<evidence type="ECO:0000256" key="4">
    <source>
        <dbReference type="ARBA" id="ARBA00022679"/>
    </source>
</evidence>
<comment type="caution">
    <text evidence="8">The sequence shown here is derived from an EMBL/GenBank/DDBJ whole genome shotgun (WGS) entry which is preliminary data.</text>
</comment>
<evidence type="ECO:0000256" key="5">
    <source>
        <dbReference type="ARBA" id="ARBA00022944"/>
    </source>
</evidence>
<organism evidence="8 9">
    <name type="scientific">Cytobacillus horneckiae</name>
    <dbReference type="NCBI Taxonomy" id="549687"/>
    <lineage>
        <taxon>Bacteria</taxon>
        <taxon>Bacillati</taxon>
        <taxon>Bacillota</taxon>
        <taxon>Bacilli</taxon>
        <taxon>Bacillales</taxon>
        <taxon>Bacillaceae</taxon>
        <taxon>Cytobacillus</taxon>
    </lineage>
</organism>
<dbReference type="SUPFAM" id="SSF53756">
    <property type="entry name" value="UDP-Glycosyltransferase/glycogen phosphorylase"/>
    <property type="match status" value="1"/>
</dbReference>
<dbReference type="InterPro" id="IPR043149">
    <property type="entry name" value="TagF_N"/>
</dbReference>
<comment type="subcellular location">
    <subcellularLocation>
        <location evidence="1">Cell membrane</location>
        <topology evidence="1">Peripheral membrane protein</topology>
    </subcellularLocation>
</comment>
<protein>
    <submittedName>
        <fullName evidence="8">CDP-glycerol:glycerophosphate glycerophosphotransferase</fullName>
    </submittedName>
</protein>
<keyword evidence="3" id="KW-1003">Cell membrane</keyword>
<dbReference type="Gene3D" id="3.40.50.11820">
    <property type="match status" value="1"/>
</dbReference>
<dbReference type="EMBL" id="PISD01000054">
    <property type="protein sequence ID" value="PKG26870.1"/>
    <property type="molecule type" value="Genomic_DNA"/>
</dbReference>
<dbReference type="RefSeq" id="WP_066189735.1">
    <property type="nucleotide sequence ID" value="NZ_JARMMB010000003.1"/>
</dbReference>
<dbReference type="GO" id="GO:0047355">
    <property type="term" value="F:CDP-glycerol glycerophosphotransferase activity"/>
    <property type="evidence" value="ECO:0007669"/>
    <property type="project" value="InterPro"/>
</dbReference>
<proteinExistence type="inferred from homology"/>
<dbReference type="InterPro" id="IPR051612">
    <property type="entry name" value="Teichoic_Acid_Biosynth"/>
</dbReference>
<evidence type="ECO:0000256" key="6">
    <source>
        <dbReference type="ARBA" id="ARBA00023136"/>
    </source>
</evidence>
<gene>
    <name evidence="8" type="ORF">CWS20_21425</name>
</gene>
<keyword evidence="9" id="KW-1185">Reference proteome</keyword>
<dbReference type="AlphaFoldDB" id="A0A2N0ZBI6"/>
<evidence type="ECO:0000256" key="1">
    <source>
        <dbReference type="ARBA" id="ARBA00004202"/>
    </source>
</evidence>
<dbReference type="InterPro" id="IPR007554">
    <property type="entry name" value="Glycerophosphate_synth"/>
</dbReference>
<comment type="similarity">
    <text evidence="2">Belongs to the CDP-glycerol glycerophosphotransferase family.</text>
</comment>
<dbReference type="Gene3D" id="3.90.550.10">
    <property type="entry name" value="Spore Coat Polysaccharide Biosynthesis Protein SpsA, Chain A"/>
    <property type="match status" value="1"/>
</dbReference>
<evidence type="ECO:0000259" key="7">
    <source>
        <dbReference type="Pfam" id="PF00535"/>
    </source>
</evidence>
<dbReference type="SUPFAM" id="SSF53448">
    <property type="entry name" value="Nucleotide-diphospho-sugar transferases"/>
    <property type="match status" value="1"/>
</dbReference>
<dbReference type="PANTHER" id="PTHR37316">
    <property type="entry name" value="TEICHOIC ACID GLYCEROL-PHOSPHATE PRIMASE"/>
    <property type="match status" value="1"/>
</dbReference>
<keyword evidence="6" id="KW-0472">Membrane</keyword>
<dbReference type="InterPro" id="IPR029044">
    <property type="entry name" value="Nucleotide-diphossugar_trans"/>
</dbReference>
<evidence type="ECO:0000256" key="3">
    <source>
        <dbReference type="ARBA" id="ARBA00022475"/>
    </source>
</evidence>
<dbReference type="CDD" id="cd00761">
    <property type="entry name" value="Glyco_tranf_GTA_type"/>
    <property type="match status" value="1"/>
</dbReference>
<dbReference type="GO" id="GO:0019350">
    <property type="term" value="P:teichoic acid biosynthetic process"/>
    <property type="evidence" value="ECO:0007669"/>
    <property type="project" value="UniProtKB-KW"/>
</dbReference>
<reference evidence="8 9" key="1">
    <citation type="journal article" date="2010" name="Int. J. Syst. Evol. Microbiol.">
        <title>Bacillus horneckiae sp. nov., isolated from a spacecraft-assembly clean room.</title>
        <authorList>
            <person name="Vaishampayan P."/>
            <person name="Probst A."/>
            <person name="Krishnamurthi S."/>
            <person name="Ghosh S."/>
            <person name="Osman S."/>
            <person name="McDowall A."/>
            <person name="Ruckmani A."/>
            <person name="Mayilraj S."/>
            <person name="Venkateswaran K."/>
        </authorList>
    </citation>
    <scope>NUCLEOTIDE SEQUENCE [LARGE SCALE GENOMIC DNA]</scope>
    <source>
        <strain evidence="9">1PO1SC</strain>
    </source>
</reference>
<sequence length="702" mass="82832">MKKITVIMPVYNTPEFLLESVQSVIDQTYSHFELLIINDGSNNICTDLIEQLAQKDDRIHLVHIQENKGVGHARNQGIENASGEYIYLIDSDDYLPPQTLELLVQEAEGHLIISGPTAQYTAKEDSMKTVADPIQTHLSIKKAFSNKSALNRLIQLDFIKKNKIQFSETVKCYSDLAFIVGIISHLDSPNIAFVEGAIYYKRVRNDPISNPSLSQLNPLKNSVDFLTTYIELKELNKSNEVIQQFLDYYLLLHYNKNHHILYENNEIWLLLVKAAHVLGTSTKQQMNSFVRAQWRSIKNSNRKKYIYQVKSELMLKDLKRALSGRTKFKTFLYKKLFTRLPLKEKTIVFESFLGKNYSDSPKNLYEYMIKNNPDYRFIWIFNEKRTIPGKAKQIKRFSLSYYYYLATAKYWVSNSRMPLHLNKREGNIYLQTWHGTPLKKLVFDMNEVFSANPNYKEHFYKQSRRWDYLISANQYSSEIFKRAFKFDKTMLEFGYPRNDSLHSEVKDKQAMKIKQKLNIPLDKKVILYAPTWRDDDFYAPGKYKFKLKLDLEEMKRKLGEEYVILLRMHYFIADHIETSGVDDFAFNLSKYDDIADLYLISDILITDYSSVFFDFANLQRPILFYTYDMEKYRDTLRGFYIDMEEEVPGPLLKTTEEIISSIINIKQTEEEYKEKYAQFYEKFCSWEKGHATEKIVKTVFKD</sequence>
<dbReference type="InterPro" id="IPR001173">
    <property type="entry name" value="Glyco_trans_2-like"/>
</dbReference>
<dbReference type="Pfam" id="PF00535">
    <property type="entry name" value="Glycos_transf_2"/>
    <property type="match status" value="1"/>
</dbReference>